<dbReference type="SUPFAM" id="SSF52833">
    <property type="entry name" value="Thioredoxin-like"/>
    <property type="match status" value="1"/>
</dbReference>
<dbReference type="PROSITE" id="PS51257">
    <property type="entry name" value="PROKAR_LIPOPROTEIN"/>
    <property type="match status" value="1"/>
</dbReference>
<evidence type="ECO:0000256" key="4">
    <source>
        <dbReference type="ARBA" id="ARBA00023284"/>
    </source>
</evidence>
<keyword evidence="2" id="KW-0201">Cytochrome c-type biogenesis</keyword>
<evidence type="ECO:0000256" key="1">
    <source>
        <dbReference type="ARBA" id="ARBA00004196"/>
    </source>
</evidence>
<dbReference type="Gene3D" id="3.40.30.10">
    <property type="entry name" value="Glutaredoxin"/>
    <property type="match status" value="1"/>
</dbReference>
<feature type="domain" description="Thioredoxin" evidence="5">
    <location>
        <begin position="313"/>
        <end position="457"/>
    </location>
</feature>
<evidence type="ECO:0000256" key="3">
    <source>
        <dbReference type="ARBA" id="ARBA00023157"/>
    </source>
</evidence>
<dbReference type="PROSITE" id="PS51352">
    <property type="entry name" value="THIOREDOXIN_2"/>
    <property type="match status" value="1"/>
</dbReference>
<name>A0A1K2IN35_9FLAO</name>
<dbReference type="InterPro" id="IPR000866">
    <property type="entry name" value="AhpC/TSA"/>
</dbReference>
<dbReference type="EMBL" id="FPKV01000002">
    <property type="protein sequence ID" value="SFZ93083.1"/>
    <property type="molecule type" value="Genomic_DNA"/>
</dbReference>
<evidence type="ECO:0000313" key="6">
    <source>
        <dbReference type="EMBL" id="SFZ93083.1"/>
    </source>
</evidence>
<evidence type="ECO:0000256" key="2">
    <source>
        <dbReference type="ARBA" id="ARBA00022748"/>
    </source>
</evidence>
<dbReference type="OrthoDB" id="743079at2"/>
<keyword evidence="4" id="KW-0676">Redox-active center</keyword>
<sequence>MKYILKILALSFLAFISCKNELVDYALISGHITNKTEDFKILSLDRKVSQTLNIKEDGTFLDTLRLNKGTYVLYDGTSRASIYIENGSHIIINADASNFTKSLAFSGQGYDESEYLLEKGKIETDLIGEKKTFYLLDELAFKTKAKEIETTLINVLDAFVDIPEDFKTAEKKDLNYSYLSKLNSYEPSHAYYAEKTEFKSSKEFLADLNTFVFDNREDYLLSPEYKKMVNSHYMNKVGEMIQKDSISADMAILEVSKRIPNEIIRNNFLFDNSKIFITISNDVEKFYNTFLEISTNKEHIEELAKTYKMLSLVANGQHSPKFVNYENHAGGSTSLDDLKGKYVYIDVWATWCGPCKYEIPFLKKIEKQFHDKNIVFVSLSVDKKKDYEKWKKMVIDKELTGIQLLADKDFESDFIKDYMVKGIPKFILLDPDGKIVRSSAPRPSSKDLIDLFNELNI</sequence>
<dbReference type="Proteomes" id="UP000182544">
    <property type="component" value="Unassembled WGS sequence"/>
</dbReference>
<dbReference type="Pfam" id="PF00578">
    <property type="entry name" value="AhpC-TSA"/>
    <property type="match status" value="1"/>
</dbReference>
<organism evidence="6 7">
    <name type="scientific">Flaviramulus basaltis</name>
    <dbReference type="NCBI Taxonomy" id="369401"/>
    <lineage>
        <taxon>Bacteria</taxon>
        <taxon>Pseudomonadati</taxon>
        <taxon>Bacteroidota</taxon>
        <taxon>Flavobacteriia</taxon>
        <taxon>Flavobacteriales</taxon>
        <taxon>Flavobacteriaceae</taxon>
        <taxon>Flaviramulus</taxon>
    </lineage>
</organism>
<evidence type="ECO:0000259" key="5">
    <source>
        <dbReference type="PROSITE" id="PS51352"/>
    </source>
</evidence>
<dbReference type="GO" id="GO:0016209">
    <property type="term" value="F:antioxidant activity"/>
    <property type="evidence" value="ECO:0007669"/>
    <property type="project" value="InterPro"/>
</dbReference>
<dbReference type="PANTHER" id="PTHR42852:SF6">
    <property type="entry name" value="THIOL:DISULFIDE INTERCHANGE PROTEIN DSBE"/>
    <property type="match status" value="1"/>
</dbReference>
<gene>
    <name evidence="6" type="ORF">SAMN05428642_1021171</name>
</gene>
<keyword evidence="3" id="KW-1015">Disulfide bond</keyword>
<dbReference type="InterPro" id="IPR050553">
    <property type="entry name" value="Thioredoxin_ResA/DsbE_sf"/>
</dbReference>
<dbReference type="GO" id="GO:0016853">
    <property type="term" value="F:isomerase activity"/>
    <property type="evidence" value="ECO:0007669"/>
    <property type="project" value="UniProtKB-KW"/>
</dbReference>
<proteinExistence type="predicted"/>
<accession>A0A1K2IN35</accession>
<dbReference type="AlphaFoldDB" id="A0A1K2IN35"/>
<dbReference type="InterPro" id="IPR036249">
    <property type="entry name" value="Thioredoxin-like_sf"/>
</dbReference>
<dbReference type="GO" id="GO:0016491">
    <property type="term" value="F:oxidoreductase activity"/>
    <property type="evidence" value="ECO:0007669"/>
    <property type="project" value="InterPro"/>
</dbReference>
<keyword evidence="7" id="KW-1185">Reference proteome</keyword>
<keyword evidence="6" id="KW-0413">Isomerase</keyword>
<dbReference type="InterPro" id="IPR013766">
    <property type="entry name" value="Thioredoxin_domain"/>
</dbReference>
<dbReference type="PANTHER" id="PTHR42852">
    <property type="entry name" value="THIOL:DISULFIDE INTERCHANGE PROTEIN DSBE"/>
    <property type="match status" value="1"/>
</dbReference>
<protein>
    <submittedName>
        <fullName evidence="6">Thiol-disulfide isomerase or thioredoxin</fullName>
    </submittedName>
</protein>
<dbReference type="GO" id="GO:0017004">
    <property type="term" value="P:cytochrome complex assembly"/>
    <property type="evidence" value="ECO:0007669"/>
    <property type="project" value="UniProtKB-KW"/>
</dbReference>
<dbReference type="CDD" id="cd02966">
    <property type="entry name" value="TlpA_like_family"/>
    <property type="match status" value="1"/>
</dbReference>
<dbReference type="RefSeq" id="WP_072402560.1">
    <property type="nucleotide sequence ID" value="NZ_FPKV01000002.1"/>
</dbReference>
<dbReference type="STRING" id="369401.SAMN05428642_1021171"/>
<comment type="subcellular location">
    <subcellularLocation>
        <location evidence="1">Cell envelope</location>
    </subcellularLocation>
</comment>
<evidence type="ECO:0000313" key="7">
    <source>
        <dbReference type="Proteomes" id="UP000182544"/>
    </source>
</evidence>
<dbReference type="GO" id="GO:0030313">
    <property type="term" value="C:cell envelope"/>
    <property type="evidence" value="ECO:0007669"/>
    <property type="project" value="UniProtKB-SubCell"/>
</dbReference>
<reference evidence="6 7" key="1">
    <citation type="submission" date="2016-10" db="EMBL/GenBank/DDBJ databases">
        <authorList>
            <person name="de Groot N.N."/>
        </authorList>
    </citation>
    <scope>NUCLEOTIDE SEQUENCE [LARGE SCALE GENOMIC DNA]</scope>
    <source>
        <strain evidence="6 7">DSM 18180</strain>
    </source>
</reference>